<dbReference type="PANTHER" id="PTHR11511:SF5">
    <property type="entry name" value="FAT-BODY PROTEIN 1-RELATED"/>
    <property type="match status" value="1"/>
</dbReference>
<feature type="domain" description="Hemocyanin C-terminal" evidence="5">
    <location>
        <begin position="439"/>
        <end position="680"/>
    </location>
</feature>
<dbReference type="GO" id="GO:0005615">
    <property type="term" value="C:extracellular space"/>
    <property type="evidence" value="ECO:0007669"/>
    <property type="project" value="UniProtKB-ARBA"/>
</dbReference>
<dbReference type="PANTHER" id="PTHR11511">
    <property type="entry name" value="LARVAL STORAGE PROTEIN/PHENOLOXIDASE"/>
    <property type="match status" value="1"/>
</dbReference>
<dbReference type="Gene3D" id="1.20.1370.10">
    <property type="entry name" value="Hemocyanin, N-terminal domain"/>
    <property type="match status" value="1"/>
</dbReference>
<dbReference type="AlphaFoldDB" id="A0A2I6SDC3"/>
<organism evidence="6">
    <name type="scientific">Gryllotalpa sp. XZ-2017</name>
    <dbReference type="NCBI Taxonomy" id="2057962"/>
    <lineage>
        <taxon>Eukaryota</taxon>
        <taxon>Metazoa</taxon>
        <taxon>Ecdysozoa</taxon>
        <taxon>Arthropoda</taxon>
        <taxon>Hexapoda</taxon>
        <taxon>Insecta</taxon>
        <taxon>Pterygota</taxon>
        <taxon>Neoptera</taxon>
        <taxon>Polyneoptera</taxon>
        <taxon>Orthoptera</taxon>
        <taxon>Ensifera</taxon>
        <taxon>Gryllidea</taxon>
        <taxon>Gryllotalpoidea</taxon>
        <taxon>Gryllotalpidae</taxon>
        <taxon>Gryllotalpinae</taxon>
        <taxon>Gryllotalpa</taxon>
    </lineage>
</organism>
<evidence type="ECO:0000313" key="6">
    <source>
        <dbReference type="EMBL" id="AUO15568.1"/>
    </source>
</evidence>
<feature type="chain" id="PRO_5014331594" evidence="2">
    <location>
        <begin position="19"/>
        <end position="689"/>
    </location>
</feature>
<protein>
    <submittedName>
        <fullName evidence="6">Hexamerin-like protein 2</fullName>
    </submittedName>
</protein>
<evidence type="ECO:0000259" key="5">
    <source>
        <dbReference type="Pfam" id="PF03723"/>
    </source>
</evidence>
<dbReference type="InterPro" id="IPR008922">
    <property type="entry name" value="Di-copper_centre_dom_sf"/>
</dbReference>
<dbReference type="SUPFAM" id="SSF48050">
    <property type="entry name" value="Hemocyanin, N-terminal domain"/>
    <property type="match status" value="1"/>
</dbReference>
<dbReference type="InterPro" id="IPR005204">
    <property type="entry name" value="Hemocyanin_N"/>
</dbReference>
<accession>A0A2I6SDC3</accession>
<dbReference type="EMBL" id="KY086434">
    <property type="protein sequence ID" value="AUO15568.1"/>
    <property type="molecule type" value="mRNA"/>
</dbReference>
<feature type="domain" description="Hemocyanin N-terminal" evidence="4">
    <location>
        <begin position="32"/>
        <end position="153"/>
    </location>
</feature>
<dbReference type="SUPFAM" id="SSF81296">
    <property type="entry name" value="E set domains"/>
    <property type="match status" value="1"/>
</dbReference>
<evidence type="ECO:0000256" key="2">
    <source>
        <dbReference type="SAM" id="SignalP"/>
    </source>
</evidence>
<dbReference type="InterPro" id="IPR037020">
    <property type="entry name" value="Hemocyanin_C_sf"/>
</dbReference>
<dbReference type="InterPro" id="IPR036697">
    <property type="entry name" value="Hemocyanin_N_sf"/>
</dbReference>
<dbReference type="Pfam" id="PF00372">
    <property type="entry name" value="Hemocyanin_M"/>
    <property type="match status" value="1"/>
</dbReference>
<feature type="signal peptide" evidence="2">
    <location>
        <begin position="1"/>
        <end position="18"/>
    </location>
</feature>
<dbReference type="GO" id="GO:0045735">
    <property type="term" value="F:nutrient reservoir activity"/>
    <property type="evidence" value="ECO:0007669"/>
    <property type="project" value="UniProtKB-KW"/>
</dbReference>
<dbReference type="PRINTS" id="PR00187">
    <property type="entry name" value="HAEMOCYANIN"/>
</dbReference>
<dbReference type="InterPro" id="IPR013788">
    <property type="entry name" value="Hemocyanin/hexamerin"/>
</dbReference>
<evidence type="ECO:0000259" key="3">
    <source>
        <dbReference type="Pfam" id="PF00372"/>
    </source>
</evidence>
<feature type="domain" description="Hemocyanin middle" evidence="3">
    <location>
        <begin position="159"/>
        <end position="429"/>
    </location>
</feature>
<reference evidence="6" key="1">
    <citation type="journal article" date="2017" name="Zootaxa">
        <title>Molecular Phylogenetic Analysis of the Orthoptera (Arthropoda, Insecta) based on Hexamerin Sequences.</title>
        <authorList>
            <person name="Zhang X."/>
            <person name="Hao J."/>
            <person name="Xia Y.U."/>
            <person name="Chang Y."/>
            <person name="Zhang D."/>
            <person name="Yin H."/>
        </authorList>
    </citation>
    <scope>NUCLEOTIDE SEQUENCE</scope>
</reference>
<name>A0A2I6SDC3_9ORTH</name>
<dbReference type="Gene3D" id="1.10.1280.10">
    <property type="entry name" value="Di-copper center containing domain from catechol oxidase"/>
    <property type="match status" value="1"/>
</dbReference>
<dbReference type="InterPro" id="IPR014756">
    <property type="entry name" value="Ig_E-set"/>
</dbReference>
<proteinExistence type="evidence at transcript level"/>
<dbReference type="Pfam" id="PF03723">
    <property type="entry name" value="Hemocyanin_C"/>
    <property type="match status" value="1"/>
</dbReference>
<evidence type="ECO:0000259" key="4">
    <source>
        <dbReference type="Pfam" id="PF03722"/>
    </source>
</evidence>
<evidence type="ECO:0000256" key="1">
    <source>
        <dbReference type="ARBA" id="ARBA00022761"/>
    </source>
</evidence>
<sequence>MRAVTVLALALCAVMAAAVPARNTKPATMELMTKQKSILELLVRVHQDFYEKEHQEYAQNYKPEENLQKYKYPNAVRQMMTWYRQQHLLPRGEPFSINSEEHVRQAIVLFDSLYGAIDFETFLKTAVWMRAHINEGQFVYAFSVAIIHREDAHDLVLPPPYEIYPELFVSAEVIQKAVEAKMQGKLGQTVTINAAQVDNSSAWWLTYPRVQNPNQLLQYFTDDVGLNAYYTYLNYEYPFWYNAQKYGDTPAPRRGEVFVYTLQQLAARYNLERLSNGLPEVEPVTTNIHTDDLEGYAPHLRYYNGLPVPARPEGLEVSDIDLFDIEAVHKIERRLQDAIDMGVAFDKDLNKVMLNEKDGIDILGNMIAGNKDSINNRYYGSIIYYLRSLYGHITDPEHEHGVAPSALGHFETALRDPVYYRIIERILQLTSQYKSLLNSYTRDELTVPGVKIENVDLDKLVTFVDDYEFDLNSFLHVATPEEARQVDVRVRQPRLNHKPFSVRLTVDSDKNTRVGIRFFLGPKYDYLGNELSYEEVRQRAVELDRFFYDLKAGKNTIERSSRDSNAVVPDQTIMRELMRQVQHGLEPYPVDTEYRHCGFPERLQLPKGSRQGTPFIFFVAISPFSGESVETHRAYVSCGAGFGYQQVDDKPLGYPLDRVIRNENDFMVPNFYAKDVIVFHKKQEEINKA</sequence>
<keyword evidence="1" id="KW-0758">Storage protein</keyword>
<dbReference type="InterPro" id="IPR000896">
    <property type="entry name" value="Hemocyanin/hexamerin_mid_dom"/>
</dbReference>
<dbReference type="InterPro" id="IPR005203">
    <property type="entry name" value="Hemocyanin_C"/>
</dbReference>
<dbReference type="Pfam" id="PF03722">
    <property type="entry name" value="Hemocyanin_N"/>
    <property type="match status" value="1"/>
</dbReference>
<keyword evidence="2" id="KW-0732">Signal</keyword>
<dbReference type="PROSITE" id="PS00210">
    <property type="entry name" value="HEMOCYANIN_2"/>
    <property type="match status" value="1"/>
</dbReference>
<dbReference type="Gene3D" id="2.60.40.1520">
    <property type="entry name" value="Hemocyanin, C-terminal domain"/>
    <property type="match status" value="1"/>
</dbReference>
<dbReference type="SUPFAM" id="SSF48056">
    <property type="entry name" value="Di-copper centre-containing domain"/>
    <property type="match status" value="1"/>
</dbReference>